<protein>
    <submittedName>
        <fullName evidence="1">Endonuclease domain-containing 1 -like</fullName>
    </submittedName>
</protein>
<dbReference type="PANTHER" id="PTHR21472">
    <property type="entry name" value="ENDONUCLEASE DOMAIN-CONTAINING 1 PROTEIN ENDOD1"/>
    <property type="match status" value="1"/>
</dbReference>
<dbReference type="Proteomes" id="UP001152795">
    <property type="component" value="Unassembled WGS sequence"/>
</dbReference>
<proteinExistence type="predicted"/>
<feature type="non-terminal residue" evidence="1">
    <location>
        <position position="118"/>
    </location>
</feature>
<evidence type="ECO:0000313" key="1">
    <source>
        <dbReference type="EMBL" id="CAB4044824.1"/>
    </source>
</evidence>
<gene>
    <name evidence="1" type="ORF">PACLA_8A064320</name>
</gene>
<dbReference type="AlphaFoldDB" id="A0A6S7KPE3"/>
<dbReference type="InterPro" id="IPR039015">
    <property type="entry name" value="ENDOD1"/>
</dbReference>
<organism evidence="1 2">
    <name type="scientific">Paramuricea clavata</name>
    <name type="common">Red gorgonian</name>
    <name type="synonym">Violescent sea-whip</name>
    <dbReference type="NCBI Taxonomy" id="317549"/>
    <lineage>
        <taxon>Eukaryota</taxon>
        <taxon>Metazoa</taxon>
        <taxon>Cnidaria</taxon>
        <taxon>Anthozoa</taxon>
        <taxon>Octocorallia</taxon>
        <taxon>Malacalcyonacea</taxon>
        <taxon>Plexauridae</taxon>
        <taxon>Paramuricea</taxon>
    </lineage>
</organism>
<comment type="caution">
    <text evidence="1">The sequence shown here is derived from an EMBL/GenBank/DDBJ whole genome shotgun (WGS) entry which is preliminary data.</text>
</comment>
<reference evidence="1" key="1">
    <citation type="submission" date="2020-04" db="EMBL/GenBank/DDBJ databases">
        <authorList>
            <person name="Alioto T."/>
            <person name="Alioto T."/>
            <person name="Gomez Garrido J."/>
        </authorList>
    </citation>
    <scope>NUCLEOTIDE SEQUENCE</scope>
    <source>
        <strain evidence="1">A484AB</strain>
    </source>
</reference>
<dbReference type="PANTHER" id="PTHR21472:SF7">
    <property type="entry name" value="ENDONUCLEASE G, MITOCHONDRIAL-LIKE ISOFORM X2"/>
    <property type="match status" value="1"/>
</dbReference>
<keyword evidence="1" id="KW-0378">Hydrolase</keyword>
<sequence length="118" mass="13708">MKLLLRFLVLFLSAEKQKIYSEVVLDYSKCQKFFYKSAPPEIGFLNQPELDLAHICQKLGSVYHFGTLYSKYWRIPIYSAYELLDPQNSLTGPTGDLIVIKECTSVQKSRGTWFFEPQ</sequence>
<dbReference type="EMBL" id="CACRXK020036400">
    <property type="protein sequence ID" value="CAB4044824.1"/>
    <property type="molecule type" value="Genomic_DNA"/>
</dbReference>
<keyword evidence="2" id="KW-1185">Reference proteome</keyword>
<accession>A0A6S7KPE3</accession>
<keyword evidence="1" id="KW-0540">Nuclease</keyword>
<evidence type="ECO:0000313" key="2">
    <source>
        <dbReference type="Proteomes" id="UP001152795"/>
    </source>
</evidence>
<dbReference type="GO" id="GO:0004519">
    <property type="term" value="F:endonuclease activity"/>
    <property type="evidence" value="ECO:0007669"/>
    <property type="project" value="UniProtKB-KW"/>
</dbReference>
<name>A0A6S7KPE3_PARCT</name>
<keyword evidence="1" id="KW-0255">Endonuclease</keyword>